<name>A0ACB9ZL67_CATRO</name>
<sequence length="224" mass="25755">MREMSAQKKKSNSSLSGQDSIHDILAFIAYDVEPWNICVLGDANHRTFSFLGNNSYGFDGSFFSLLGDHCVKFQREVVEHLQYVLTSLDPYVIGDAKLEQSCFNLKCWHDILAIISLAVDSFSSWTPIFKTCFPCVLDDHLLFTCQVPLEIVYSIPPLVNIISVVTRLLWLFESMDLRMNPFQGEADGMTQDRHENMESFQGSVTRSRTRKIEKEMQRIKLRRV</sequence>
<keyword evidence="2" id="KW-1185">Reference proteome</keyword>
<comment type="caution">
    <text evidence="1">The sequence shown here is derived from an EMBL/GenBank/DDBJ whole genome shotgun (WGS) entry which is preliminary data.</text>
</comment>
<proteinExistence type="predicted"/>
<evidence type="ECO:0000313" key="2">
    <source>
        <dbReference type="Proteomes" id="UP001060085"/>
    </source>
</evidence>
<organism evidence="1 2">
    <name type="scientific">Catharanthus roseus</name>
    <name type="common">Madagascar periwinkle</name>
    <name type="synonym">Vinca rosea</name>
    <dbReference type="NCBI Taxonomy" id="4058"/>
    <lineage>
        <taxon>Eukaryota</taxon>
        <taxon>Viridiplantae</taxon>
        <taxon>Streptophyta</taxon>
        <taxon>Embryophyta</taxon>
        <taxon>Tracheophyta</taxon>
        <taxon>Spermatophyta</taxon>
        <taxon>Magnoliopsida</taxon>
        <taxon>eudicotyledons</taxon>
        <taxon>Gunneridae</taxon>
        <taxon>Pentapetalae</taxon>
        <taxon>asterids</taxon>
        <taxon>lamiids</taxon>
        <taxon>Gentianales</taxon>
        <taxon>Apocynaceae</taxon>
        <taxon>Rauvolfioideae</taxon>
        <taxon>Vinceae</taxon>
        <taxon>Catharanthinae</taxon>
        <taxon>Catharanthus</taxon>
    </lineage>
</organism>
<protein>
    <submittedName>
        <fullName evidence="1">Uncharacterized protein</fullName>
    </submittedName>
</protein>
<gene>
    <name evidence="1" type="ORF">M9H77_34340</name>
</gene>
<dbReference type="Proteomes" id="UP001060085">
    <property type="component" value="Linkage Group LG08"/>
</dbReference>
<evidence type="ECO:0000313" key="1">
    <source>
        <dbReference type="EMBL" id="KAI5648335.1"/>
    </source>
</evidence>
<reference evidence="2" key="1">
    <citation type="journal article" date="2023" name="Nat. Plants">
        <title>Single-cell RNA sequencing provides a high-resolution roadmap for understanding the multicellular compartmentation of specialized metabolism.</title>
        <authorList>
            <person name="Sun S."/>
            <person name="Shen X."/>
            <person name="Li Y."/>
            <person name="Li Y."/>
            <person name="Wang S."/>
            <person name="Li R."/>
            <person name="Zhang H."/>
            <person name="Shen G."/>
            <person name="Guo B."/>
            <person name="Wei J."/>
            <person name="Xu J."/>
            <person name="St-Pierre B."/>
            <person name="Chen S."/>
            <person name="Sun C."/>
        </authorList>
    </citation>
    <scope>NUCLEOTIDE SEQUENCE [LARGE SCALE GENOMIC DNA]</scope>
</reference>
<dbReference type="EMBL" id="CM044708">
    <property type="protein sequence ID" value="KAI5648335.1"/>
    <property type="molecule type" value="Genomic_DNA"/>
</dbReference>
<accession>A0ACB9ZL67</accession>